<evidence type="ECO:0000313" key="1">
    <source>
        <dbReference type="EMBL" id="TFD45390.1"/>
    </source>
</evidence>
<dbReference type="EMBL" id="SOHE01000085">
    <property type="protein sequence ID" value="TFD45390.1"/>
    <property type="molecule type" value="Genomic_DNA"/>
</dbReference>
<name>A0A4R8ZTP7_9MICO</name>
<accession>A0A4R8ZTP7</accession>
<reference evidence="1 2" key="1">
    <citation type="submission" date="2019-03" db="EMBL/GenBank/DDBJ databases">
        <title>Genomics of glacier-inhabiting Cryobacterium strains.</title>
        <authorList>
            <person name="Liu Q."/>
            <person name="Xin Y.-H."/>
        </authorList>
    </citation>
    <scope>NUCLEOTIDE SEQUENCE [LARGE SCALE GENOMIC DNA]</scope>
    <source>
        <strain evidence="1 2">Hh14</strain>
    </source>
</reference>
<evidence type="ECO:0000313" key="2">
    <source>
        <dbReference type="Proteomes" id="UP000297447"/>
    </source>
</evidence>
<gene>
    <name evidence="1" type="ORF">E3T55_18845</name>
</gene>
<protein>
    <recommendedName>
        <fullName evidence="3">Toxin</fullName>
    </recommendedName>
</protein>
<dbReference type="OrthoDB" id="3233171at2"/>
<dbReference type="RefSeq" id="WP_134521076.1">
    <property type="nucleotide sequence ID" value="NZ_SOHE01000085.1"/>
</dbReference>
<dbReference type="Proteomes" id="UP000297447">
    <property type="component" value="Unassembled WGS sequence"/>
</dbReference>
<dbReference type="AlphaFoldDB" id="A0A4R8ZTP7"/>
<comment type="caution">
    <text evidence="1">The sequence shown here is derived from an EMBL/GenBank/DDBJ whole genome shotgun (WGS) entry which is preliminary data.</text>
</comment>
<organism evidence="1 2">
    <name type="scientific">Cryobacterium frigoriphilum</name>
    <dbReference type="NCBI Taxonomy" id="1259150"/>
    <lineage>
        <taxon>Bacteria</taxon>
        <taxon>Bacillati</taxon>
        <taxon>Actinomycetota</taxon>
        <taxon>Actinomycetes</taxon>
        <taxon>Micrococcales</taxon>
        <taxon>Microbacteriaceae</taxon>
        <taxon>Cryobacterium</taxon>
    </lineage>
</organism>
<evidence type="ECO:0008006" key="3">
    <source>
        <dbReference type="Google" id="ProtNLM"/>
    </source>
</evidence>
<sequence>MPPRWESSSDKHGVDRVDQIYAILHANYTAELPGAGRDDGIVTLFIGPQHEQTDREVEILVNVFLDGRESVIFHAMLLGPKLRRYREENPNV</sequence>
<keyword evidence="2" id="KW-1185">Reference proteome</keyword>
<proteinExistence type="predicted"/>